<dbReference type="EMBL" id="JAPQKO010000006">
    <property type="protein sequence ID" value="KAJ5155150.1"/>
    <property type="molecule type" value="Genomic_DNA"/>
</dbReference>
<keyword evidence="3" id="KW-1185">Reference proteome</keyword>
<comment type="caution">
    <text evidence="2">The sequence shown here is derived from an EMBL/GenBank/DDBJ whole genome shotgun (WGS) entry which is preliminary data.</text>
</comment>
<evidence type="ECO:0000313" key="2">
    <source>
        <dbReference type="EMBL" id="KAJ5155150.1"/>
    </source>
</evidence>
<feature type="region of interest" description="Disordered" evidence="1">
    <location>
        <begin position="1"/>
        <end position="181"/>
    </location>
</feature>
<organism evidence="2 3">
    <name type="scientific">Penicillium capsulatum</name>
    <dbReference type="NCBI Taxonomy" id="69766"/>
    <lineage>
        <taxon>Eukaryota</taxon>
        <taxon>Fungi</taxon>
        <taxon>Dikarya</taxon>
        <taxon>Ascomycota</taxon>
        <taxon>Pezizomycotina</taxon>
        <taxon>Eurotiomycetes</taxon>
        <taxon>Eurotiomycetidae</taxon>
        <taxon>Eurotiales</taxon>
        <taxon>Aspergillaceae</taxon>
        <taxon>Penicillium</taxon>
    </lineage>
</organism>
<reference evidence="2" key="1">
    <citation type="submission" date="2022-11" db="EMBL/GenBank/DDBJ databases">
        <authorList>
            <person name="Petersen C."/>
        </authorList>
    </citation>
    <scope>NUCLEOTIDE SEQUENCE</scope>
    <source>
        <strain evidence="2">IBT 21917</strain>
    </source>
</reference>
<dbReference type="AlphaFoldDB" id="A0A9W9HRN3"/>
<dbReference type="OrthoDB" id="5431211at2759"/>
<feature type="compositionally biased region" description="Acidic residues" evidence="1">
    <location>
        <begin position="101"/>
        <end position="118"/>
    </location>
</feature>
<evidence type="ECO:0000256" key="1">
    <source>
        <dbReference type="SAM" id="MobiDB-lite"/>
    </source>
</evidence>
<feature type="compositionally biased region" description="Low complexity" evidence="1">
    <location>
        <begin position="15"/>
        <end position="25"/>
    </location>
</feature>
<accession>A0A9W9HRN3</accession>
<feature type="compositionally biased region" description="Acidic residues" evidence="1">
    <location>
        <begin position="63"/>
        <end position="72"/>
    </location>
</feature>
<feature type="compositionally biased region" description="Basic residues" evidence="1">
    <location>
        <begin position="26"/>
        <end position="35"/>
    </location>
</feature>
<feature type="compositionally biased region" description="Basic and acidic residues" evidence="1">
    <location>
        <begin position="147"/>
        <end position="156"/>
    </location>
</feature>
<name>A0A9W9HRN3_9EURO</name>
<feature type="compositionally biased region" description="Polar residues" evidence="1">
    <location>
        <begin position="162"/>
        <end position="172"/>
    </location>
</feature>
<protein>
    <submittedName>
        <fullName evidence="2">Uncharacterized protein</fullName>
    </submittedName>
</protein>
<dbReference type="Proteomes" id="UP001146351">
    <property type="component" value="Unassembled WGS sequence"/>
</dbReference>
<sequence length="503" mass="56487">MARRNTRRTTTDGALGLLNSLSSSGSRRRSRKRRHTDIYDIPPTPEPNRRTTRSSGQTHDQNEEASAEEPQEFESPLSRSPQGDDGTRSPRLSHPRQSEIEKDEQDETEQTEQDEQDEPQAHQRAESNLVNNLPLRAGNSTDTSAGVHEEELREDSQEPPLASTSFPATSDEPNAGPVESNVQVVITPSNPSEAIREAEAEAEADRQLHAWLFAEKKKLKSEKLWEILLSMKLELKSHAAGTTPVYLDPACEMVRELQIRCLQNSDESGQLDFKTQNLMESILPEIKQVLHAAAYTTKDAQTKRKTVSQVERHLVPEMITLVMLCFRVYRTSDRAGSDFLRKALTLLLKCVNQIEALQGLGYVKSGPKEPKAASLCLPLTRLLKAMELGELDEGLDPQLAPETDLDIASTQMAWSELEENNLVNALQRFTGKFPEARQLASVYRSSEDAESNRYILTLQTYRHCFRDRTVLDLKTKANEIRAMWMSTAPSPSELVAKSWLASV</sequence>
<gene>
    <name evidence="2" type="ORF">N7492_007953</name>
</gene>
<reference evidence="2" key="2">
    <citation type="journal article" date="2023" name="IMA Fungus">
        <title>Comparative genomic study of the Penicillium genus elucidates a diverse pangenome and 15 lateral gene transfer events.</title>
        <authorList>
            <person name="Petersen C."/>
            <person name="Sorensen T."/>
            <person name="Nielsen M.R."/>
            <person name="Sondergaard T.E."/>
            <person name="Sorensen J.L."/>
            <person name="Fitzpatrick D.A."/>
            <person name="Frisvad J.C."/>
            <person name="Nielsen K.L."/>
        </authorList>
    </citation>
    <scope>NUCLEOTIDE SEQUENCE</scope>
    <source>
        <strain evidence="2">IBT 21917</strain>
    </source>
</reference>
<evidence type="ECO:0000313" key="3">
    <source>
        <dbReference type="Proteomes" id="UP001146351"/>
    </source>
</evidence>
<proteinExistence type="predicted"/>